<evidence type="ECO:0000313" key="1">
    <source>
        <dbReference type="EMBL" id="CAB4041472.1"/>
    </source>
</evidence>
<dbReference type="AlphaFoldDB" id="A0A6S7LR33"/>
<dbReference type="Proteomes" id="UP001152795">
    <property type="component" value="Unassembled WGS sequence"/>
</dbReference>
<evidence type="ECO:0000313" key="2">
    <source>
        <dbReference type="Proteomes" id="UP001152795"/>
    </source>
</evidence>
<name>A0A6S7LR33_PARCT</name>
<protein>
    <submittedName>
        <fullName evidence="1">Uncharacterized protein</fullName>
    </submittedName>
</protein>
<proteinExistence type="predicted"/>
<accession>A0A6S7LR33</accession>
<keyword evidence="2" id="KW-1185">Reference proteome</keyword>
<organism evidence="1 2">
    <name type="scientific">Paramuricea clavata</name>
    <name type="common">Red gorgonian</name>
    <name type="synonym">Violescent sea-whip</name>
    <dbReference type="NCBI Taxonomy" id="317549"/>
    <lineage>
        <taxon>Eukaryota</taxon>
        <taxon>Metazoa</taxon>
        <taxon>Cnidaria</taxon>
        <taxon>Anthozoa</taxon>
        <taxon>Octocorallia</taxon>
        <taxon>Malacalcyonacea</taxon>
        <taxon>Plexauridae</taxon>
        <taxon>Paramuricea</taxon>
    </lineage>
</organism>
<dbReference type="EMBL" id="CACRXK020028387">
    <property type="protein sequence ID" value="CAB4041472.1"/>
    <property type="molecule type" value="Genomic_DNA"/>
</dbReference>
<reference evidence="1" key="1">
    <citation type="submission" date="2020-04" db="EMBL/GenBank/DDBJ databases">
        <authorList>
            <person name="Alioto T."/>
            <person name="Alioto T."/>
            <person name="Gomez Garrido J."/>
        </authorList>
    </citation>
    <scope>NUCLEOTIDE SEQUENCE</scope>
    <source>
        <strain evidence="1">A484AB</strain>
    </source>
</reference>
<sequence>MNILSHDETKTVKVETRVRKCLSATKSRLKNLRERREKLNEQVKQNEEWLQRTQDEIKMMDAANGSFNVQTFLNVYETSCSNEIHVKELQQECKYYKKCLQNYESQRKREKR</sequence>
<comment type="caution">
    <text evidence="1">The sequence shown here is derived from an EMBL/GenBank/DDBJ whole genome shotgun (WGS) entry which is preliminary data.</text>
</comment>
<gene>
    <name evidence="1" type="ORF">PACLA_8A018979</name>
</gene>